<reference evidence="2" key="1">
    <citation type="submission" date="2017-09" db="EMBL/GenBank/DDBJ databases">
        <title>FDA dAtabase for Regulatory Grade micrObial Sequences (FDA-ARGOS): Supporting development and validation of Infectious Disease Dx tests.</title>
        <authorList>
            <person name="Minogue T."/>
            <person name="Wolcott M."/>
            <person name="Wasieloski L."/>
            <person name="Aguilar W."/>
            <person name="Moore D."/>
            <person name="Tallon L."/>
            <person name="Sadzewicz L."/>
            <person name="Ott S."/>
            <person name="Zhao X."/>
            <person name="Nagaraj S."/>
            <person name="Vavikolanu K."/>
            <person name="Aluvathingal J."/>
            <person name="Nadendla S."/>
            <person name="Sichtig H."/>
        </authorList>
    </citation>
    <scope>NUCLEOTIDE SEQUENCE [LARGE SCALE GENOMIC DNA]</scope>
    <source>
        <strain evidence="2">FDAARGOS_394</strain>
    </source>
</reference>
<organism evidence="1 2">
    <name type="scientific">Comamonas terrigena</name>
    <dbReference type="NCBI Taxonomy" id="32013"/>
    <lineage>
        <taxon>Bacteria</taxon>
        <taxon>Pseudomonadati</taxon>
        <taxon>Pseudomonadota</taxon>
        <taxon>Betaproteobacteria</taxon>
        <taxon>Burkholderiales</taxon>
        <taxon>Comamonadaceae</taxon>
        <taxon>Comamonas</taxon>
    </lineage>
</organism>
<accession>A0A2A7URY0</accession>
<evidence type="ECO:0000313" key="1">
    <source>
        <dbReference type="EMBL" id="PEH88022.1"/>
    </source>
</evidence>
<dbReference type="Proteomes" id="UP000220246">
    <property type="component" value="Unassembled WGS sequence"/>
</dbReference>
<dbReference type="EMBL" id="PDEA01000001">
    <property type="protein sequence ID" value="PEH88022.1"/>
    <property type="molecule type" value="Genomic_DNA"/>
</dbReference>
<sequence length="190" mass="20614">MQQLRALLGPAVQAHEAVALFDVGDSACYLLVSEGNQGHPTPVVHYMHLGLHMLTQRTFKRDMPTPAQLEAGIMVVEDAVMPLARLVPPHTVLATRDPLLLQIARLAAGDPELGMLPPAPNCAPPAVTREAIEALFERLVAQSNRHYGGLDPDLPGDPHGAAALLILREALHHWQFTHLRLLPRGMDTVG</sequence>
<proteinExistence type="predicted"/>
<dbReference type="STRING" id="1219032.GCA_001515545_03986"/>
<gene>
    <name evidence="1" type="ORF">CRM82_04800</name>
</gene>
<protein>
    <submittedName>
        <fullName evidence="1">Uncharacterized protein</fullName>
    </submittedName>
</protein>
<comment type="caution">
    <text evidence="1">The sequence shown here is derived from an EMBL/GenBank/DDBJ whole genome shotgun (WGS) entry which is preliminary data.</text>
</comment>
<dbReference type="AlphaFoldDB" id="A0A2A7URY0"/>
<evidence type="ECO:0000313" key="2">
    <source>
        <dbReference type="Proteomes" id="UP000220246"/>
    </source>
</evidence>
<keyword evidence="2" id="KW-1185">Reference proteome</keyword>
<name>A0A2A7URY0_COMTR</name>